<accession>A0A1G2QN53</accession>
<evidence type="ECO:0000259" key="1">
    <source>
        <dbReference type="Pfam" id="PF01883"/>
    </source>
</evidence>
<dbReference type="Proteomes" id="UP000179245">
    <property type="component" value="Unassembled WGS sequence"/>
</dbReference>
<dbReference type="InterPro" id="IPR002744">
    <property type="entry name" value="MIP18-like"/>
</dbReference>
<dbReference type="AlphaFoldDB" id="A0A1G2QN53"/>
<dbReference type="Gene3D" id="3.30.300.130">
    <property type="entry name" value="Fe-S cluster assembly (FSCA)"/>
    <property type="match status" value="1"/>
</dbReference>
<sequence length="98" mass="11065">MAARKEVWRKLGEVMDPELNIPITDLGLIYDVKEKNGLVNIKMTLTSLGCPLFGLIEKEIKEKLLKTKEVKEVNIELVFDPAWNPGMMTPEAKARLGI</sequence>
<evidence type="ECO:0000313" key="2">
    <source>
        <dbReference type="EMBL" id="OHA61857.1"/>
    </source>
</evidence>
<reference evidence="2 3" key="1">
    <citation type="journal article" date="2016" name="Nat. Commun.">
        <title>Thousands of microbial genomes shed light on interconnected biogeochemical processes in an aquifer system.</title>
        <authorList>
            <person name="Anantharaman K."/>
            <person name="Brown C.T."/>
            <person name="Hug L.A."/>
            <person name="Sharon I."/>
            <person name="Castelle C.J."/>
            <person name="Probst A.J."/>
            <person name="Thomas B.C."/>
            <person name="Singh A."/>
            <person name="Wilkins M.J."/>
            <person name="Karaoz U."/>
            <person name="Brodie E.L."/>
            <person name="Williams K.H."/>
            <person name="Hubbard S.S."/>
            <person name="Banfield J.F."/>
        </authorList>
    </citation>
    <scope>NUCLEOTIDE SEQUENCE [LARGE SCALE GENOMIC DNA]</scope>
</reference>
<dbReference type="Pfam" id="PF01883">
    <property type="entry name" value="FeS_assembly_P"/>
    <property type="match status" value="1"/>
</dbReference>
<organism evidence="2 3">
    <name type="scientific">Candidatus Wildermuthbacteria bacterium GWA2_46_15</name>
    <dbReference type="NCBI Taxonomy" id="1802443"/>
    <lineage>
        <taxon>Bacteria</taxon>
        <taxon>Candidatus Wildermuthiibacteriota</taxon>
    </lineage>
</organism>
<gene>
    <name evidence="2" type="ORF">A2117_01675</name>
</gene>
<dbReference type="EMBL" id="MHTO01000027">
    <property type="protein sequence ID" value="OHA61857.1"/>
    <property type="molecule type" value="Genomic_DNA"/>
</dbReference>
<name>A0A1G2QN53_9BACT</name>
<dbReference type="InterPro" id="IPR052339">
    <property type="entry name" value="Fe-S_Maturation_MIP18"/>
</dbReference>
<dbReference type="PANTHER" id="PTHR42831">
    <property type="entry name" value="FE-S PROTEIN MATURATION AUXILIARY FACTOR YITW"/>
    <property type="match status" value="1"/>
</dbReference>
<evidence type="ECO:0000313" key="3">
    <source>
        <dbReference type="Proteomes" id="UP000179245"/>
    </source>
</evidence>
<feature type="domain" description="MIP18 family-like" evidence="1">
    <location>
        <begin position="5"/>
        <end position="74"/>
    </location>
</feature>
<dbReference type="InterPro" id="IPR034904">
    <property type="entry name" value="FSCA_dom_sf"/>
</dbReference>
<comment type="caution">
    <text evidence="2">The sequence shown here is derived from an EMBL/GenBank/DDBJ whole genome shotgun (WGS) entry which is preliminary data.</text>
</comment>
<proteinExistence type="predicted"/>
<dbReference type="PANTHER" id="PTHR42831:SF1">
    <property type="entry name" value="FE-S PROTEIN MATURATION AUXILIARY FACTOR YITW"/>
    <property type="match status" value="1"/>
</dbReference>
<dbReference type="SUPFAM" id="SSF117916">
    <property type="entry name" value="Fe-S cluster assembly (FSCA) domain-like"/>
    <property type="match status" value="1"/>
</dbReference>
<dbReference type="STRING" id="1802443.A2117_01675"/>
<protein>
    <submittedName>
        <fullName evidence="2">FeS assembly SUF system protein</fullName>
    </submittedName>
</protein>